<accession>A0ABR6GMS1</accession>
<dbReference type="Pfam" id="PF07655">
    <property type="entry name" value="Secretin_N_2"/>
    <property type="match status" value="1"/>
</dbReference>
<name>A0ABR6GMS1_9BURK</name>
<evidence type="ECO:0000256" key="1">
    <source>
        <dbReference type="ARBA" id="ARBA00004370"/>
    </source>
</evidence>
<dbReference type="InterPro" id="IPR011514">
    <property type="entry name" value="Secretin_N_2"/>
</dbReference>
<comment type="subcellular location">
    <subcellularLocation>
        <location evidence="1">Membrane</location>
    </subcellularLocation>
</comment>
<reference evidence="7 8" key="1">
    <citation type="submission" date="2020-08" db="EMBL/GenBank/DDBJ databases">
        <title>Genomic Encyclopedia of Type Strains, Phase III (KMG-III): the genomes of soil and plant-associated and newly described type strains.</title>
        <authorList>
            <person name="Whitman W."/>
        </authorList>
    </citation>
    <scope>NUCLEOTIDE SEQUENCE [LARGE SCALE GENOMIC DNA]</scope>
    <source>
        <strain evidence="7 8">CECT 7247</strain>
    </source>
</reference>
<protein>
    <submittedName>
        <fullName evidence="7">Type IVB pilus formation R64 PilN family outer membrane protein</fullName>
    </submittedName>
</protein>
<sequence>MIRLPHPERASGLVPGRLALTLGCVLTTGCAVQSTHLTQQEYTNNKNRLGQFQTLAREPQRLPALVQADTVPRFARHSVPLQRASTLPTHIGQVTLRYPGRHPLPTVAELISRLIDIPVIMTPDAMTSASDYAPGGLASSEAQTQAGRQTTPGATDHATLARQAEAAGALSLAVQGRDLQNTMELDYSGPLSGLLDLVATRAGLQWEYNGGKIIFSRLVTRSILVKALPNGLKTSGSIDVFGSGASSSGGGGGSGSGGGSSGSSSSGSLNIDFQTESDYWSGLRDSLKGMLSARAHLQVDPRSGLVTVTDALSNVERVESFLQEVNTTLLRQVVLEVEVLQVDLTDQYSNGINWQAVLGKATGNQFSLTSPQGPGALSGNTPGSLSFLLAPSSSRSSPSRLVADSLQEYGKVSTAYSSVVTTTNRMPVPVGSLQTQSYVKQTTAPVVNGTTGVTTAGSLVPGSISTGLGLMILPVILDSNRVLLQTAMQVSELREIKAFTSGSGSSAQSIQLPNTVSFSSLQRVSVPAGQTLVMVGYEREQAQADDTDVVRGLLPIAKRGGRSKQGTVILITPRLTDR</sequence>
<feature type="region of interest" description="Disordered" evidence="4">
    <location>
        <begin position="131"/>
        <end position="154"/>
    </location>
</feature>
<dbReference type="InterPro" id="IPR004846">
    <property type="entry name" value="T2SS/T3SS_dom"/>
</dbReference>
<dbReference type="InterPro" id="IPR050810">
    <property type="entry name" value="Bact_Secretion_Sys_Channel"/>
</dbReference>
<evidence type="ECO:0000256" key="4">
    <source>
        <dbReference type="SAM" id="MobiDB-lite"/>
    </source>
</evidence>
<keyword evidence="3" id="KW-0472">Membrane</keyword>
<dbReference type="PROSITE" id="PS51257">
    <property type="entry name" value="PROKAR_LIPOPROTEIN"/>
    <property type="match status" value="1"/>
</dbReference>
<dbReference type="EMBL" id="JACHXO010000001">
    <property type="protein sequence ID" value="MBB3192972.1"/>
    <property type="molecule type" value="Genomic_DNA"/>
</dbReference>
<feature type="compositionally biased region" description="Polar residues" evidence="4">
    <location>
        <begin position="140"/>
        <end position="153"/>
    </location>
</feature>
<dbReference type="Pfam" id="PF00263">
    <property type="entry name" value="Secretin"/>
    <property type="match status" value="1"/>
</dbReference>
<gene>
    <name evidence="7" type="ORF">FHS28_000337</name>
</gene>
<dbReference type="Proteomes" id="UP000574369">
    <property type="component" value="Unassembled WGS sequence"/>
</dbReference>
<dbReference type="PANTHER" id="PTHR30332:SF24">
    <property type="entry name" value="SECRETIN GSPD-RELATED"/>
    <property type="match status" value="1"/>
</dbReference>
<feature type="region of interest" description="Disordered" evidence="4">
    <location>
        <begin position="245"/>
        <end position="267"/>
    </location>
</feature>
<evidence type="ECO:0000313" key="7">
    <source>
        <dbReference type="EMBL" id="MBB3192972.1"/>
    </source>
</evidence>
<proteinExistence type="predicted"/>
<organism evidence="7 8">
    <name type="scientific">Roseateles terrae</name>
    <dbReference type="NCBI Taxonomy" id="431060"/>
    <lineage>
        <taxon>Bacteria</taxon>
        <taxon>Pseudomonadati</taxon>
        <taxon>Pseudomonadota</taxon>
        <taxon>Betaproteobacteria</taxon>
        <taxon>Burkholderiales</taxon>
        <taxon>Sphaerotilaceae</taxon>
        <taxon>Roseateles</taxon>
    </lineage>
</organism>
<evidence type="ECO:0000259" key="6">
    <source>
        <dbReference type="Pfam" id="PF07655"/>
    </source>
</evidence>
<keyword evidence="2" id="KW-0732">Signal</keyword>
<evidence type="ECO:0000313" key="8">
    <source>
        <dbReference type="Proteomes" id="UP000574369"/>
    </source>
</evidence>
<evidence type="ECO:0000256" key="2">
    <source>
        <dbReference type="ARBA" id="ARBA00022729"/>
    </source>
</evidence>
<feature type="compositionally biased region" description="Gly residues" evidence="4">
    <location>
        <begin position="247"/>
        <end position="261"/>
    </location>
</feature>
<evidence type="ECO:0000259" key="5">
    <source>
        <dbReference type="Pfam" id="PF00263"/>
    </source>
</evidence>
<dbReference type="RefSeq" id="WP_088449374.1">
    <property type="nucleotide sequence ID" value="NZ_JACHXO010000001.1"/>
</dbReference>
<keyword evidence="8" id="KW-1185">Reference proteome</keyword>
<feature type="domain" description="Type II/III secretion system secretin-like" evidence="5">
    <location>
        <begin position="406"/>
        <end position="549"/>
    </location>
</feature>
<evidence type="ECO:0000256" key="3">
    <source>
        <dbReference type="ARBA" id="ARBA00023136"/>
    </source>
</evidence>
<comment type="caution">
    <text evidence="7">The sequence shown here is derived from an EMBL/GenBank/DDBJ whole genome shotgun (WGS) entry which is preliminary data.</text>
</comment>
<feature type="domain" description="Secretin N-terminal" evidence="6">
    <location>
        <begin position="235"/>
        <end position="293"/>
    </location>
</feature>
<dbReference type="PANTHER" id="PTHR30332">
    <property type="entry name" value="PROBABLE GENERAL SECRETION PATHWAY PROTEIN D"/>
    <property type="match status" value="1"/>
</dbReference>